<sequence length="79" mass="8916">MQREIVIPEMKTISEASEITGLTKYHIRKLVLQGKVKFVRSGVKYLLNMDSLINYLNNGDNAKVTVSNSSRKIKGGLYD</sequence>
<dbReference type="GO" id="GO:0003677">
    <property type="term" value="F:DNA binding"/>
    <property type="evidence" value="ECO:0007669"/>
    <property type="project" value="InterPro"/>
</dbReference>
<dbReference type="InterPro" id="IPR010093">
    <property type="entry name" value="SinI_DNA-bd"/>
</dbReference>
<dbReference type="EMBL" id="BK014777">
    <property type="protein sequence ID" value="DAD75210.1"/>
    <property type="molecule type" value="Genomic_DNA"/>
</dbReference>
<dbReference type="NCBIfam" id="TIGR01764">
    <property type="entry name" value="excise"/>
    <property type="match status" value="1"/>
</dbReference>
<proteinExistence type="predicted"/>
<organism evidence="1">
    <name type="scientific">Siphoviridae sp. ctCsv15</name>
    <dbReference type="NCBI Taxonomy" id="2826195"/>
    <lineage>
        <taxon>Viruses</taxon>
        <taxon>Duplodnaviria</taxon>
        <taxon>Heunggongvirae</taxon>
        <taxon>Uroviricota</taxon>
        <taxon>Caudoviricetes</taxon>
    </lineage>
</organism>
<name>A0A8S5LZ09_9CAUD</name>
<accession>A0A8S5LZ09</accession>
<evidence type="ECO:0000313" key="1">
    <source>
        <dbReference type="EMBL" id="DAD75210.1"/>
    </source>
</evidence>
<reference evidence="1" key="1">
    <citation type="journal article" date="2021" name="Proc. Natl. Acad. Sci. U.S.A.">
        <title>A Catalog of Tens of Thousands of Viruses from Human Metagenomes Reveals Hidden Associations with Chronic Diseases.</title>
        <authorList>
            <person name="Tisza M.J."/>
            <person name="Buck C.B."/>
        </authorList>
    </citation>
    <scope>NUCLEOTIDE SEQUENCE</scope>
    <source>
        <strain evidence="1">CtCsv15</strain>
    </source>
</reference>
<protein>
    <submittedName>
        <fullName evidence="1">DNA binding domain protein</fullName>
    </submittedName>
</protein>